<dbReference type="Proteomes" id="UP000645007">
    <property type="component" value="Unassembled WGS sequence"/>
</dbReference>
<protein>
    <submittedName>
        <fullName evidence="1">Uncharacterized protein</fullName>
    </submittedName>
</protein>
<keyword evidence="2" id="KW-1185">Reference proteome</keyword>
<proteinExistence type="predicted"/>
<dbReference type="RefSeq" id="WP_191910637.1">
    <property type="nucleotide sequence ID" value="NZ_JABUXR010000001.1"/>
</dbReference>
<accession>A0ABR8ZHN5</accession>
<comment type="caution">
    <text evidence="1">The sequence shown here is derived from an EMBL/GenBank/DDBJ whole genome shotgun (WGS) entry which is preliminary data.</text>
</comment>
<reference evidence="1 2" key="1">
    <citation type="submission" date="2020-06" db="EMBL/GenBank/DDBJ databases">
        <title>Limosilactobacillus sp. nov.</title>
        <authorList>
            <person name="Ksiezarek M."/>
            <person name="Goncalves Ribeiro T."/>
            <person name="Rocha J."/>
            <person name="Grosso F."/>
            <person name="Peixe L."/>
        </authorList>
    </citation>
    <scope>NUCLEOTIDE SEQUENCE [LARGE SCALE GENOMIC DNA]</scope>
    <source>
        <strain evidence="2">c9Ua_26_M</strain>
    </source>
</reference>
<sequence length="335" mass="39018">MRQTKTALNKFYKFLRSQKLIIGALYQQQLETLKPQFSAAEARQMLREENQRLLAALEASSPVFSAEIDELIEHYFDAFANLYGVISCDQAYRIIRRQNPQLELSVDDFIQLIERFQYQNQHLYSLVSSPQMTIINHELLTAPDSLSSLHELTEGRPFAIPKRTILLKYVDEDYVEDSPQLKNLKIFYQDVLGIPESKLLDNINDTIRKFRTWTSDKINPLFSEINEMLLKQDYGCKDRAELEQLVQNLIALYNITPKWSLRGHSPSQARTYPNALELLDNHQSTLNKRLVKMIKSATIDPIEIILYLLTDSDFDQSTIRRFEQQLINLDIPSLD</sequence>
<gene>
    <name evidence="1" type="ORF">HUK45_00720</name>
</gene>
<dbReference type="EMBL" id="JABUXR010000001">
    <property type="protein sequence ID" value="MBD8084801.1"/>
    <property type="molecule type" value="Genomic_DNA"/>
</dbReference>
<name>A0ABR8ZHN5_9LACO</name>
<evidence type="ECO:0000313" key="2">
    <source>
        <dbReference type="Proteomes" id="UP000645007"/>
    </source>
</evidence>
<organism evidence="1 2">
    <name type="scientific">Limosilactobacillus urinaemulieris</name>
    <dbReference type="NCBI Taxonomy" id="2742600"/>
    <lineage>
        <taxon>Bacteria</taxon>
        <taxon>Bacillati</taxon>
        <taxon>Bacillota</taxon>
        <taxon>Bacilli</taxon>
        <taxon>Lactobacillales</taxon>
        <taxon>Lactobacillaceae</taxon>
        <taxon>Limosilactobacillus</taxon>
    </lineage>
</organism>
<evidence type="ECO:0000313" key="1">
    <source>
        <dbReference type="EMBL" id="MBD8084801.1"/>
    </source>
</evidence>